<dbReference type="EMBL" id="BK032687">
    <property type="protein sequence ID" value="DAF55285.1"/>
    <property type="molecule type" value="Genomic_DNA"/>
</dbReference>
<protein>
    <submittedName>
        <fullName evidence="1">Uncharacterized protein</fullName>
    </submittedName>
</protein>
<accession>A0A8S5SW40</accession>
<proteinExistence type="predicted"/>
<sequence>MINNNNCFGAKPPKDASGKIIPLNTETLYNLAGEAINVDSFRYLASDEKRWIVTGYTESTADYKAGYTDEFTLFEPDSWDKLIKDMKDAANSINPLCGYLNPEDKKCSECNPSLAENCYNKAFLDIVTRIETLREKSDDLAEGC</sequence>
<evidence type="ECO:0000313" key="1">
    <source>
        <dbReference type="EMBL" id="DAF55285.1"/>
    </source>
</evidence>
<reference evidence="1" key="1">
    <citation type="journal article" date="2021" name="Proc. Natl. Acad. Sci. U.S.A.">
        <title>A Catalog of Tens of Thousands of Viruses from Human Metagenomes Reveals Hidden Associations with Chronic Diseases.</title>
        <authorList>
            <person name="Tisza M.J."/>
            <person name="Buck C.B."/>
        </authorList>
    </citation>
    <scope>NUCLEOTIDE SEQUENCE</scope>
    <source>
        <strain evidence="1">CtZHD14</strain>
    </source>
</reference>
<organism evidence="1">
    <name type="scientific">Siphoviridae sp. ctZHD14</name>
    <dbReference type="NCBI Taxonomy" id="2827891"/>
    <lineage>
        <taxon>Viruses</taxon>
        <taxon>Duplodnaviria</taxon>
        <taxon>Heunggongvirae</taxon>
        <taxon>Uroviricota</taxon>
        <taxon>Caudoviricetes</taxon>
    </lineage>
</organism>
<name>A0A8S5SW40_9CAUD</name>